<dbReference type="InterPro" id="IPR014151">
    <property type="entry name" value="DNA_helicase_AddA"/>
</dbReference>
<evidence type="ECO:0000256" key="10">
    <source>
        <dbReference type="ARBA" id="ARBA00023235"/>
    </source>
</evidence>
<dbReference type="InterPro" id="IPR011335">
    <property type="entry name" value="Restrct_endonuc-II-like"/>
</dbReference>
<organism evidence="18 19">
    <name type="scientific">Aliiroseovarius salicola</name>
    <dbReference type="NCBI Taxonomy" id="3009082"/>
    <lineage>
        <taxon>Bacteria</taxon>
        <taxon>Pseudomonadati</taxon>
        <taxon>Pseudomonadota</taxon>
        <taxon>Alphaproteobacteria</taxon>
        <taxon>Rhodobacterales</taxon>
        <taxon>Paracoccaceae</taxon>
        <taxon>Aliiroseovarius</taxon>
    </lineage>
</organism>
<evidence type="ECO:0000256" key="3">
    <source>
        <dbReference type="ARBA" id="ARBA00022763"/>
    </source>
</evidence>
<evidence type="ECO:0000256" key="1">
    <source>
        <dbReference type="ARBA" id="ARBA00022722"/>
    </source>
</evidence>
<keyword evidence="6" id="KW-0269">Exonuclease</keyword>
<evidence type="ECO:0000313" key="18">
    <source>
        <dbReference type="EMBL" id="MDA5092942.1"/>
    </source>
</evidence>
<dbReference type="Proteomes" id="UP001528040">
    <property type="component" value="Unassembled WGS sequence"/>
</dbReference>
<keyword evidence="4 15" id="KW-0378">Hydrolase</keyword>
<comment type="caution">
    <text evidence="18">The sequence shown here is derived from an EMBL/GenBank/DDBJ whole genome shotgun (WGS) entry which is preliminary data.</text>
</comment>
<dbReference type="RefSeq" id="WP_271052528.1">
    <property type="nucleotide sequence ID" value="NZ_JAQIIO010000001.1"/>
</dbReference>
<dbReference type="Pfam" id="PF00580">
    <property type="entry name" value="UvrD-helicase"/>
    <property type="match status" value="1"/>
</dbReference>
<evidence type="ECO:0000256" key="9">
    <source>
        <dbReference type="ARBA" id="ARBA00023204"/>
    </source>
</evidence>
<evidence type="ECO:0000256" key="14">
    <source>
        <dbReference type="ARBA" id="ARBA00048988"/>
    </source>
</evidence>
<dbReference type="InterPro" id="IPR000212">
    <property type="entry name" value="DNA_helicase_UvrD/REP"/>
</dbReference>
<gene>
    <name evidence="18" type="primary">addA</name>
    <name evidence="18" type="ORF">O2N63_02485</name>
</gene>
<protein>
    <recommendedName>
        <fullName evidence="12">DNA 3'-5' helicase</fullName>
        <ecNumber evidence="12">5.6.2.4</ecNumber>
    </recommendedName>
    <alternativeName>
        <fullName evidence="13">DNA 3'-5' helicase II</fullName>
    </alternativeName>
</protein>
<keyword evidence="19" id="KW-1185">Reference proteome</keyword>
<dbReference type="PANTHER" id="PTHR11070:SF2">
    <property type="entry name" value="ATP-DEPENDENT DNA HELICASE SRS2"/>
    <property type="match status" value="1"/>
</dbReference>
<dbReference type="InterPro" id="IPR027417">
    <property type="entry name" value="P-loop_NTPase"/>
</dbReference>
<evidence type="ECO:0000256" key="15">
    <source>
        <dbReference type="PROSITE-ProRule" id="PRU00560"/>
    </source>
</evidence>
<feature type="binding site" evidence="15">
    <location>
        <begin position="24"/>
        <end position="31"/>
    </location>
    <ligand>
        <name>ATP</name>
        <dbReference type="ChEBI" id="CHEBI:30616"/>
    </ligand>
</feature>
<evidence type="ECO:0000256" key="11">
    <source>
        <dbReference type="ARBA" id="ARBA00034617"/>
    </source>
</evidence>
<evidence type="ECO:0000256" key="5">
    <source>
        <dbReference type="ARBA" id="ARBA00022806"/>
    </source>
</evidence>
<dbReference type="PROSITE" id="PS51217">
    <property type="entry name" value="UVRD_HELICASE_CTER"/>
    <property type="match status" value="1"/>
</dbReference>
<dbReference type="InterPro" id="IPR014017">
    <property type="entry name" value="DNA_helicase_UvrD-like_C"/>
</dbReference>
<dbReference type="InterPro" id="IPR038726">
    <property type="entry name" value="PDDEXK_AddAB-type"/>
</dbReference>
<dbReference type="EC" id="5.6.2.4" evidence="12"/>
<dbReference type="Gene3D" id="3.90.320.10">
    <property type="match status" value="1"/>
</dbReference>
<dbReference type="Gene3D" id="3.40.50.300">
    <property type="entry name" value="P-loop containing nucleotide triphosphate hydrolases"/>
    <property type="match status" value="4"/>
</dbReference>
<evidence type="ECO:0000256" key="2">
    <source>
        <dbReference type="ARBA" id="ARBA00022741"/>
    </source>
</evidence>
<dbReference type="Pfam" id="PF12705">
    <property type="entry name" value="PDDEXK_1"/>
    <property type="match status" value="1"/>
</dbReference>
<evidence type="ECO:0000256" key="6">
    <source>
        <dbReference type="ARBA" id="ARBA00022839"/>
    </source>
</evidence>
<keyword evidence="5 15" id="KW-0347">Helicase</keyword>
<dbReference type="SUPFAM" id="SSF52980">
    <property type="entry name" value="Restriction endonuclease-like"/>
    <property type="match status" value="1"/>
</dbReference>
<accession>A0ABT4VZD3</accession>
<evidence type="ECO:0000313" key="19">
    <source>
        <dbReference type="Proteomes" id="UP001528040"/>
    </source>
</evidence>
<name>A0ABT4VZD3_9RHOB</name>
<keyword evidence="7 15" id="KW-0067">ATP-binding</keyword>
<evidence type="ECO:0000256" key="8">
    <source>
        <dbReference type="ARBA" id="ARBA00023125"/>
    </source>
</evidence>
<evidence type="ECO:0000256" key="13">
    <source>
        <dbReference type="ARBA" id="ARBA00034923"/>
    </source>
</evidence>
<dbReference type="PROSITE" id="PS51198">
    <property type="entry name" value="UVRD_HELICASE_ATP_BIND"/>
    <property type="match status" value="1"/>
</dbReference>
<sequence length="1127" mass="125460">MRFDDATQRQIDAADPASSTWLSANAGSGKTRVLTDRVARLLLDGVSPQNILCLTYTKAAASEMQNRLFQRLGEWAMKDDVALNQALIQLGIPTPAIDLRQARRLFARAIETPGGLKIQTIHAYCAGLLRKFPMEAGISPQFTEMDDRAAKLLRTEIVDQLALAHPELVADLARYYTAEDFDGLTADIAKNRQHFLTETSDQEIRKWFDLPATITEEQVIARAFGPGDPTLINRLRDALPRGTKNDNTALNRLNMVQTDRMDLRDLKICETVFLAGEKTKTPFGPKTNSFPQSAQLRKEELVDLMPQLNGLYERVADARALRAGLSTAQKTAALYAFARKFVTHYEQEKQNRGWLDFDDLISKAGDLLTDPAVAAWVLYRLDGGIDHILVDEAQDTSPAQWRVIDNLSREFTSGLGARDDINRTIFVVGDPKQSIYSFQGAKPDEFEHMRDSFQEKLAQIDKPFQNLPMEYSFRSSPAVLEFVDHALHDQGGLGDAFKHRAFFPKPGRVDLWPVIDPVKFEEDRDWFDPIDKLGEEDHRVQLARQVAQEIKRIIATETIPSENGETRPAHAGDFLVLLRKRSELFHEIIRACKQEGLPIAGADRLRIGGELAVKDLSALLAFLATPEDDLSLASVLRSPLVGLSEDALFRLAHPRGKNTYLWRALRDQEDAYSQIVAMLTELRNDADFLRPYELIERVLTRFDGRRKLLARLGQEAEDGIDALLAQALAYERLETPSLTGFVNWLAAEEVTIKRQMDMVGQQIRVMTVHGSKGLEAPVVIMPDMARNQTRNRDELVDLENGHAIWKSASGDMTPEARAALDRDKLAQDEEATRLLYVAMTRAEQWLILAAAGTIGKGASEWYNIATEAMERAGGVIVEEGDRSFRRYELGDWPTDGISTELGTGLPSPIVALPDWSTSRASLPEAPSSTVSPSDLGGAKALFQPGQEEFDEEAALRRGRQIHLLLEYLPGHPSSQWAEHARLLLSEGADAAGSDEINEILNEAQQVLSAEALSHVFAPDTLAEVGLTAPLPDYGRILSGIVDRLIIEENTVTVVDFKTNRIVPKSADATPEGILRQMAAYRVALMQIYPDHQIEAAILWTAHAKLMPLGPSLLDDAYRRLDVGEVAT</sequence>
<dbReference type="SUPFAM" id="SSF52540">
    <property type="entry name" value="P-loop containing nucleoside triphosphate hydrolases"/>
    <property type="match status" value="1"/>
</dbReference>
<dbReference type="EMBL" id="JAQIIO010000001">
    <property type="protein sequence ID" value="MDA5092942.1"/>
    <property type="molecule type" value="Genomic_DNA"/>
</dbReference>
<comment type="catalytic activity">
    <reaction evidence="14">
        <text>ATP + H2O = ADP + phosphate + H(+)</text>
        <dbReference type="Rhea" id="RHEA:13065"/>
        <dbReference type="ChEBI" id="CHEBI:15377"/>
        <dbReference type="ChEBI" id="CHEBI:15378"/>
        <dbReference type="ChEBI" id="CHEBI:30616"/>
        <dbReference type="ChEBI" id="CHEBI:43474"/>
        <dbReference type="ChEBI" id="CHEBI:456216"/>
        <dbReference type="EC" id="5.6.2.4"/>
    </reaction>
</comment>
<dbReference type="InterPro" id="IPR011604">
    <property type="entry name" value="PDDEXK-like_dom_sf"/>
</dbReference>
<reference evidence="18 19" key="1">
    <citation type="submission" date="2023-01" db="EMBL/GenBank/DDBJ databases">
        <authorList>
            <person name="Yoon J.-W."/>
        </authorList>
    </citation>
    <scope>NUCLEOTIDE SEQUENCE [LARGE SCALE GENOMIC DNA]</scope>
    <source>
        <strain evidence="18 19">KMU-50</strain>
    </source>
</reference>
<evidence type="ECO:0000256" key="4">
    <source>
        <dbReference type="ARBA" id="ARBA00022801"/>
    </source>
</evidence>
<dbReference type="InterPro" id="IPR014016">
    <property type="entry name" value="UvrD-like_ATP-bd"/>
</dbReference>
<keyword evidence="2 15" id="KW-0547">Nucleotide-binding</keyword>
<evidence type="ECO:0000259" key="16">
    <source>
        <dbReference type="PROSITE" id="PS51198"/>
    </source>
</evidence>
<feature type="domain" description="UvrD-like helicase C-terminal" evidence="17">
    <location>
        <begin position="499"/>
        <end position="773"/>
    </location>
</feature>
<keyword evidence="9" id="KW-0234">DNA repair</keyword>
<dbReference type="PANTHER" id="PTHR11070">
    <property type="entry name" value="UVRD / RECB / PCRA DNA HELICASE FAMILY MEMBER"/>
    <property type="match status" value="1"/>
</dbReference>
<dbReference type="Pfam" id="PF13361">
    <property type="entry name" value="UvrD_C"/>
    <property type="match status" value="1"/>
</dbReference>
<keyword evidence="1" id="KW-0540">Nuclease</keyword>
<keyword evidence="10" id="KW-0413">Isomerase</keyword>
<keyword evidence="3" id="KW-0227">DNA damage</keyword>
<evidence type="ECO:0000256" key="12">
    <source>
        <dbReference type="ARBA" id="ARBA00034808"/>
    </source>
</evidence>
<keyword evidence="8" id="KW-0238">DNA-binding</keyword>
<dbReference type="GO" id="GO:0004386">
    <property type="term" value="F:helicase activity"/>
    <property type="evidence" value="ECO:0007669"/>
    <property type="project" value="UniProtKB-KW"/>
</dbReference>
<dbReference type="NCBIfam" id="TIGR02784">
    <property type="entry name" value="addA_alphas"/>
    <property type="match status" value="1"/>
</dbReference>
<evidence type="ECO:0000259" key="17">
    <source>
        <dbReference type="PROSITE" id="PS51217"/>
    </source>
</evidence>
<dbReference type="Gene3D" id="1.10.486.10">
    <property type="entry name" value="PCRA, domain 4"/>
    <property type="match status" value="1"/>
</dbReference>
<feature type="domain" description="UvrD-like helicase ATP-binding" evidence="16">
    <location>
        <begin position="3"/>
        <end position="476"/>
    </location>
</feature>
<comment type="catalytic activity">
    <reaction evidence="11">
        <text>Couples ATP hydrolysis with the unwinding of duplex DNA by translocating in the 3'-5' direction.</text>
        <dbReference type="EC" id="5.6.2.4"/>
    </reaction>
</comment>
<proteinExistence type="predicted"/>
<evidence type="ECO:0000256" key="7">
    <source>
        <dbReference type="ARBA" id="ARBA00022840"/>
    </source>
</evidence>